<evidence type="ECO:0000256" key="4">
    <source>
        <dbReference type="SAM" id="SignalP"/>
    </source>
</evidence>
<accession>A0A8J9Z4X7</accession>
<feature type="signal peptide" evidence="4">
    <location>
        <begin position="1"/>
        <end position="18"/>
    </location>
</feature>
<proteinExistence type="predicted"/>
<dbReference type="OrthoDB" id="126772at2759"/>
<sequence length="173" mass="18633">MAILQLLVVVILVAGSQAKSLVVRQGFGNNCPQACLFIFAPVCGSNGITYGNQCELEVAACEQAALLSDQPNFKPLTMVHEAPCGTQNRKRQFDSDCPMFCPEYYSPICGSNGQTYSNICFLEMASCQAGANRPNAKPITVAHQGGCNGEGGFETRCYPPRKMVATERGFTCM</sequence>
<dbReference type="Pfam" id="PF07648">
    <property type="entry name" value="Kazal_2"/>
    <property type="match status" value="2"/>
</dbReference>
<protein>
    <submittedName>
        <fullName evidence="6">AGRN protein</fullName>
    </submittedName>
</protein>
<keyword evidence="2" id="KW-0722">Serine protease inhibitor</keyword>
<dbReference type="PROSITE" id="PS51465">
    <property type="entry name" value="KAZAL_2"/>
    <property type="match status" value="2"/>
</dbReference>
<evidence type="ECO:0000259" key="5">
    <source>
        <dbReference type="PROSITE" id="PS51465"/>
    </source>
</evidence>
<gene>
    <name evidence="6" type="primary">AGRN</name>
    <name evidence="6" type="ORF">BLAG_LOCUS9344</name>
</gene>
<dbReference type="InterPro" id="IPR036058">
    <property type="entry name" value="Kazal_dom_sf"/>
</dbReference>
<evidence type="ECO:0000313" key="6">
    <source>
        <dbReference type="EMBL" id="CAH1247772.1"/>
    </source>
</evidence>
<keyword evidence="7" id="KW-1185">Reference proteome</keyword>
<evidence type="ECO:0000256" key="3">
    <source>
        <dbReference type="ARBA" id="ARBA00023157"/>
    </source>
</evidence>
<dbReference type="InterPro" id="IPR050653">
    <property type="entry name" value="Prot_Inhib_GrowthFact_Antg"/>
</dbReference>
<reference evidence="6" key="1">
    <citation type="submission" date="2022-01" db="EMBL/GenBank/DDBJ databases">
        <authorList>
            <person name="Braso-Vives M."/>
        </authorList>
    </citation>
    <scope>NUCLEOTIDE SEQUENCE</scope>
</reference>
<evidence type="ECO:0000256" key="2">
    <source>
        <dbReference type="ARBA" id="ARBA00022900"/>
    </source>
</evidence>
<keyword evidence="4" id="KW-0732">Signal</keyword>
<keyword evidence="3" id="KW-1015">Disulfide bond</keyword>
<dbReference type="SMART" id="SM00280">
    <property type="entry name" value="KAZAL"/>
    <property type="match status" value="2"/>
</dbReference>
<dbReference type="CDD" id="cd00104">
    <property type="entry name" value="KAZAL_FS"/>
    <property type="match status" value="2"/>
</dbReference>
<keyword evidence="1" id="KW-0646">Protease inhibitor</keyword>
<dbReference type="InterPro" id="IPR002350">
    <property type="entry name" value="Kazal_dom"/>
</dbReference>
<dbReference type="PANTHER" id="PTHR10913:SF45">
    <property type="entry name" value="FOLLISTATIN, ISOFORM A-RELATED"/>
    <property type="match status" value="1"/>
</dbReference>
<organism evidence="6 7">
    <name type="scientific">Branchiostoma lanceolatum</name>
    <name type="common">Common lancelet</name>
    <name type="synonym">Amphioxus lanceolatum</name>
    <dbReference type="NCBI Taxonomy" id="7740"/>
    <lineage>
        <taxon>Eukaryota</taxon>
        <taxon>Metazoa</taxon>
        <taxon>Chordata</taxon>
        <taxon>Cephalochordata</taxon>
        <taxon>Leptocardii</taxon>
        <taxon>Amphioxiformes</taxon>
        <taxon>Branchiostomatidae</taxon>
        <taxon>Branchiostoma</taxon>
    </lineage>
</organism>
<feature type="domain" description="Kazal-like" evidence="5">
    <location>
        <begin position="91"/>
        <end position="149"/>
    </location>
</feature>
<feature type="domain" description="Kazal-like" evidence="5">
    <location>
        <begin position="25"/>
        <end position="86"/>
    </location>
</feature>
<evidence type="ECO:0000256" key="1">
    <source>
        <dbReference type="ARBA" id="ARBA00022690"/>
    </source>
</evidence>
<dbReference type="AlphaFoldDB" id="A0A8J9Z4X7"/>
<dbReference type="SUPFAM" id="SSF100895">
    <property type="entry name" value="Kazal-type serine protease inhibitors"/>
    <property type="match status" value="2"/>
</dbReference>
<evidence type="ECO:0000313" key="7">
    <source>
        <dbReference type="Proteomes" id="UP000838412"/>
    </source>
</evidence>
<dbReference type="Gene3D" id="3.30.60.30">
    <property type="match status" value="2"/>
</dbReference>
<dbReference type="PANTHER" id="PTHR10913">
    <property type="entry name" value="FOLLISTATIN-RELATED"/>
    <property type="match status" value="1"/>
</dbReference>
<dbReference type="Proteomes" id="UP000838412">
    <property type="component" value="Chromosome 16"/>
</dbReference>
<dbReference type="GO" id="GO:0005576">
    <property type="term" value="C:extracellular region"/>
    <property type="evidence" value="ECO:0007669"/>
    <property type="project" value="TreeGrafter"/>
</dbReference>
<dbReference type="GO" id="GO:0030154">
    <property type="term" value="P:cell differentiation"/>
    <property type="evidence" value="ECO:0007669"/>
    <property type="project" value="TreeGrafter"/>
</dbReference>
<name>A0A8J9Z4X7_BRALA</name>
<feature type="chain" id="PRO_5035463081" evidence="4">
    <location>
        <begin position="19"/>
        <end position="173"/>
    </location>
</feature>
<dbReference type="EMBL" id="OV696701">
    <property type="protein sequence ID" value="CAH1247772.1"/>
    <property type="molecule type" value="Genomic_DNA"/>
</dbReference>